<organism evidence="1 2">
    <name type="scientific">Petrachloros mirabilis ULC683</name>
    <dbReference type="NCBI Taxonomy" id="2781853"/>
    <lineage>
        <taxon>Bacteria</taxon>
        <taxon>Bacillati</taxon>
        <taxon>Cyanobacteriota</taxon>
        <taxon>Cyanophyceae</taxon>
        <taxon>Synechococcales</taxon>
        <taxon>Petrachlorosaceae</taxon>
        <taxon>Petrachloros</taxon>
        <taxon>Petrachloros mirabilis</taxon>
    </lineage>
</organism>
<dbReference type="RefSeq" id="WP_161826650.1">
    <property type="nucleotide sequence ID" value="NZ_WVIC01000042.1"/>
</dbReference>
<evidence type="ECO:0000313" key="2">
    <source>
        <dbReference type="Proteomes" id="UP000607397"/>
    </source>
</evidence>
<dbReference type="Proteomes" id="UP000607397">
    <property type="component" value="Unassembled WGS sequence"/>
</dbReference>
<dbReference type="Pfam" id="PF09506">
    <property type="entry name" value="Salt_tol_Pase"/>
    <property type="match status" value="1"/>
</dbReference>
<gene>
    <name evidence="1" type="primary">stpA</name>
    <name evidence="1" type="ORF">GS597_16920</name>
</gene>
<dbReference type="PIRSF" id="PIRSF020945">
    <property type="entry name" value="GGPPase"/>
    <property type="match status" value="1"/>
</dbReference>
<dbReference type="NCBIfam" id="TIGR02399">
    <property type="entry name" value="salt_tol_Pase"/>
    <property type="match status" value="1"/>
</dbReference>
<evidence type="ECO:0000313" key="1">
    <source>
        <dbReference type="EMBL" id="NCJ08159.1"/>
    </source>
</evidence>
<name>A0A8K1ZZR3_9CYAN</name>
<keyword evidence="2" id="KW-1185">Reference proteome</keyword>
<dbReference type="InterPro" id="IPR012765">
    <property type="entry name" value="GGPPase"/>
</dbReference>
<proteinExistence type="predicted"/>
<dbReference type="AlphaFoldDB" id="A0A8K1ZZR3"/>
<dbReference type="GO" id="GO:0050530">
    <property type="term" value="F:glucosylglycerol 3-phosphatase activity"/>
    <property type="evidence" value="ECO:0007669"/>
    <property type="project" value="UniProtKB-EC"/>
</dbReference>
<keyword evidence="1" id="KW-0378">Hydrolase</keyword>
<protein>
    <submittedName>
        <fullName evidence="1">Glucosylglycerol 3-phosphatase</fullName>
        <ecNumber evidence="1">3.1.3.69</ecNumber>
    </submittedName>
</protein>
<comment type="caution">
    <text evidence="1">The sequence shown here is derived from an EMBL/GenBank/DDBJ whole genome shotgun (WGS) entry which is preliminary data.</text>
</comment>
<accession>A0A8K1ZZR3</accession>
<dbReference type="EC" id="3.1.3.69" evidence="1"/>
<dbReference type="EMBL" id="WVIC01000042">
    <property type="protein sequence ID" value="NCJ08159.1"/>
    <property type="molecule type" value="Genomic_DNA"/>
</dbReference>
<sequence length="442" mass="48450">MNTTAPLHEQFLSLDHNALAHLLATQENLLIIQDLDGVCMGLVKDPLTRQLDKRYIEATQTFAAHFFVLTNGEHIGERGVNRILEAALDQDGQQIQQEGLYLPGLAGGGVQWQDRFGCVSHPGVSEAELAFLAAVPTQIGHRLRAFFEQQPWTGSAAALEKAITAAVLDNQVSPTANLNVFYEQLQDQPAVYRDLQQAMQTLMEDLLAEAQSLGLGESFFVHYAPNLGKDVHGQERLQLASETASGTTDFQFMLRGAVKEVGVLALLNRYYFERTGTYPLGENFNVRQAPRSHPELLALAQAHFDPAHMPTIIGVGDTVTSQVEEENGTLEVRRGGSDRGFLHLVQDLGRTFETGNVVVYIDSSAGEVKNRRPLKLQPLEGTNPPGFEVVAGPGDPRDRSDPLLLNVGFPGGHQQYIELFCQAAHHRAHHSIFTAGSSLPKP</sequence>
<reference evidence="1" key="1">
    <citation type="submission" date="2019-12" db="EMBL/GenBank/DDBJ databases">
        <title>High-Quality draft genome sequences of three cyanobacteria isolated from the limestone walls of the Old Cathedral of Coimbra.</title>
        <authorList>
            <person name="Tiago I."/>
            <person name="Soares F."/>
            <person name="Portugal A."/>
        </authorList>
    </citation>
    <scope>NUCLEOTIDE SEQUENCE [LARGE SCALE GENOMIC DNA]</scope>
    <source>
        <strain evidence="1">C</strain>
    </source>
</reference>